<dbReference type="GO" id="GO:0050334">
    <property type="term" value="F:thiaminase activity"/>
    <property type="evidence" value="ECO:0007669"/>
    <property type="project" value="UniProtKB-EC"/>
</dbReference>
<dbReference type="Gene3D" id="1.20.910.10">
    <property type="entry name" value="Heme oxygenase-like"/>
    <property type="match status" value="1"/>
</dbReference>
<dbReference type="InterPro" id="IPR016084">
    <property type="entry name" value="Haem_Oase-like_multi-hlx"/>
</dbReference>
<dbReference type="GO" id="GO:0009228">
    <property type="term" value="P:thiamine biosynthetic process"/>
    <property type="evidence" value="ECO:0007669"/>
    <property type="project" value="UniProtKB-KW"/>
</dbReference>
<dbReference type="InterPro" id="IPR004305">
    <property type="entry name" value="Thiaminase-2/PQQC"/>
</dbReference>
<sequence>MSKLSEKLYERAVPLWNEEAENEFVAAMADGTLDKQKYRAYMLQDYCYLTDYIGILKWMYENTDDEKVAEFLKSAADSTRNEKDSVHVPNMQKLGITDEEINNVKKAPDSEEYLNYMMDKAREGIIYGITALLQCSWSYAYIASIVTDRYKDKLESSPYAEWFHAYTSEEYIGANCLWIDILDHAAKNITPDEEEKLCVIFEKCANYEKRFWNIFIRQVPNPL</sequence>
<dbReference type="InterPro" id="IPR050967">
    <property type="entry name" value="Thiamine_Salvage_TenA"/>
</dbReference>
<dbReference type="GO" id="GO:0005829">
    <property type="term" value="C:cytosol"/>
    <property type="evidence" value="ECO:0007669"/>
    <property type="project" value="TreeGrafter"/>
</dbReference>
<evidence type="ECO:0000256" key="4">
    <source>
        <dbReference type="ARBA" id="ARBA00011881"/>
    </source>
</evidence>
<dbReference type="EC" id="3.5.99.2" evidence="5"/>
<evidence type="ECO:0000256" key="8">
    <source>
        <dbReference type="ARBA" id="ARBA00048337"/>
    </source>
</evidence>
<proteinExistence type="inferred from homology"/>
<comment type="pathway">
    <text evidence="2">Cofactor biosynthesis; thiamine diphosphate biosynthesis.</text>
</comment>
<dbReference type="EMBL" id="FRCT01000004">
    <property type="protein sequence ID" value="SHM38011.1"/>
    <property type="molecule type" value="Genomic_DNA"/>
</dbReference>
<dbReference type="PANTHER" id="PTHR43198">
    <property type="entry name" value="BIFUNCTIONAL TH2 PROTEIN"/>
    <property type="match status" value="1"/>
</dbReference>
<name>A0A1M7IB38_RUMFL</name>
<evidence type="ECO:0000256" key="7">
    <source>
        <dbReference type="ARBA" id="ARBA00022977"/>
    </source>
</evidence>
<evidence type="ECO:0000256" key="1">
    <source>
        <dbReference type="ARBA" id="ARBA00001881"/>
    </source>
</evidence>
<protein>
    <recommendedName>
        <fullName evidence="6">Aminopyrimidine aminohydrolase</fullName>
        <ecNumber evidence="5">3.5.99.2</ecNumber>
    </recommendedName>
</protein>
<evidence type="ECO:0000256" key="5">
    <source>
        <dbReference type="ARBA" id="ARBA00012684"/>
    </source>
</evidence>
<dbReference type="RefSeq" id="WP_072949573.1">
    <property type="nucleotide sequence ID" value="NZ_FRCT01000004.1"/>
</dbReference>
<evidence type="ECO:0000256" key="2">
    <source>
        <dbReference type="ARBA" id="ARBA00004948"/>
    </source>
</evidence>
<accession>A0A1M7IB38</accession>
<dbReference type="PANTHER" id="PTHR43198:SF2">
    <property type="entry name" value="SI:CH1073-67J19.1-RELATED"/>
    <property type="match status" value="1"/>
</dbReference>
<feature type="domain" description="Thiaminase-2/PQQC" evidence="9">
    <location>
        <begin position="11"/>
        <end position="213"/>
    </location>
</feature>
<comment type="subunit">
    <text evidence="4">Homotetramer.</text>
</comment>
<gene>
    <name evidence="10" type="ORF">SAMN04487860_10424</name>
</gene>
<dbReference type="OrthoDB" id="34166at2"/>
<comment type="similarity">
    <text evidence="3">Belongs to the TenA family.</text>
</comment>
<evidence type="ECO:0000259" key="9">
    <source>
        <dbReference type="Pfam" id="PF03070"/>
    </source>
</evidence>
<organism evidence="10 11">
    <name type="scientific">Ruminococcus flavefaciens</name>
    <dbReference type="NCBI Taxonomy" id="1265"/>
    <lineage>
        <taxon>Bacteria</taxon>
        <taxon>Bacillati</taxon>
        <taxon>Bacillota</taxon>
        <taxon>Clostridia</taxon>
        <taxon>Eubacteriales</taxon>
        <taxon>Oscillospiraceae</taxon>
        <taxon>Ruminococcus</taxon>
    </lineage>
</organism>
<comment type="catalytic activity">
    <reaction evidence="1">
        <text>4-amino-5-aminomethyl-2-methylpyrimidine + H2O = 4-amino-5-hydroxymethyl-2-methylpyrimidine + NH4(+)</text>
        <dbReference type="Rhea" id="RHEA:31799"/>
        <dbReference type="ChEBI" id="CHEBI:15377"/>
        <dbReference type="ChEBI" id="CHEBI:16892"/>
        <dbReference type="ChEBI" id="CHEBI:28938"/>
        <dbReference type="ChEBI" id="CHEBI:63416"/>
        <dbReference type="EC" id="3.5.99.2"/>
    </reaction>
</comment>
<comment type="catalytic activity">
    <reaction evidence="8">
        <text>thiamine + H2O = 5-(2-hydroxyethyl)-4-methylthiazole + 4-amino-5-hydroxymethyl-2-methylpyrimidine + H(+)</text>
        <dbReference type="Rhea" id="RHEA:17509"/>
        <dbReference type="ChEBI" id="CHEBI:15377"/>
        <dbReference type="ChEBI" id="CHEBI:15378"/>
        <dbReference type="ChEBI" id="CHEBI:16892"/>
        <dbReference type="ChEBI" id="CHEBI:17957"/>
        <dbReference type="ChEBI" id="CHEBI:18385"/>
        <dbReference type="EC" id="3.5.99.2"/>
    </reaction>
</comment>
<evidence type="ECO:0000256" key="6">
    <source>
        <dbReference type="ARBA" id="ARBA00013647"/>
    </source>
</evidence>
<keyword evidence="7" id="KW-0784">Thiamine biosynthesis</keyword>
<evidence type="ECO:0000256" key="3">
    <source>
        <dbReference type="ARBA" id="ARBA00010264"/>
    </source>
</evidence>
<dbReference type="Pfam" id="PF03070">
    <property type="entry name" value="TENA_THI-4"/>
    <property type="match status" value="1"/>
</dbReference>
<dbReference type="SUPFAM" id="SSF48613">
    <property type="entry name" value="Heme oxygenase-like"/>
    <property type="match status" value="1"/>
</dbReference>
<dbReference type="Proteomes" id="UP000184394">
    <property type="component" value="Unassembled WGS sequence"/>
</dbReference>
<evidence type="ECO:0000313" key="10">
    <source>
        <dbReference type="EMBL" id="SHM38011.1"/>
    </source>
</evidence>
<evidence type="ECO:0000313" key="11">
    <source>
        <dbReference type="Proteomes" id="UP000184394"/>
    </source>
</evidence>
<dbReference type="GO" id="GO:0009229">
    <property type="term" value="P:thiamine diphosphate biosynthetic process"/>
    <property type="evidence" value="ECO:0007669"/>
    <property type="project" value="UniProtKB-UniPathway"/>
</dbReference>
<dbReference type="UniPathway" id="UPA00060"/>
<reference evidence="10 11" key="1">
    <citation type="submission" date="2016-11" db="EMBL/GenBank/DDBJ databases">
        <authorList>
            <person name="Jaros S."/>
            <person name="Januszkiewicz K."/>
            <person name="Wedrychowicz H."/>
        </authorList>
    </citation>
    <scope>NUCLEOTIDE SEQUENCE [LARGE SCALE GENOMIC DNA]</scope>
    <source>
        <strain evidence="10 11">Y1</strain>
    </source>
</reference>
<dbReference type="AlphaFoldDB" id="A0A1M7IB38"/>